<dbReference type="AlphaFoldDB" id="A0AAU7MYG2"/>
<reference evidence="2" key="1">
    <citation type="submission" date="2024-05" db="EMBL/GenBank/DDBJ databases">
        <title>Draft Genome Sequences of Flagellimonas sp. MMG031 and Marinobacter sp. MMG032 Isolated from the dinoflagellate Symbiodinium pilosum.</title>
        <authorList>
            <person name="Shikuma N.J."/>
            <person name="Farrell M.V."/>
        </authorList>
    </citation>
    <scope>NUCLEOTIDE SEQUENCE</scope>
    <source>
        <strain evidence="2">MMG031</strain>
    </source>
</reference>
<sequence length="69" mass="7879">MKKFTTHQKVVLIIGIVGVVTAFIGKVNGWEYMEFFPIFYASTSMIWISFISNKKSCRKALKSKEAQNS</sequence>
<name>A0AAU7MYG2_9FLAO</name>
<keyword evidence="1" id="KW-1133">Transmembrane helix</keyword>
<evidence type="ECO:0000256" key="1">
    <source>
        <dbReference type="SAM" id="Phobius"/>
    </source>
</evidence>
<keyword evidence="1" id="KW-0472">Membrane</keyword>
<dbReference type="KEGG" id="fld:ABNE31_16870"/>
<keyword evidence="1" id="KW-0812">Transmembrane</keyword>
<dbReference type="EMBL" id="CP157804">
    <property type="protein sequence ID" value="XBQ23266.1"/>
    <property type="molecule type" value="Genomic_DNA"/>
</dbReference>
<protein>
    <submittedName>
        <fullName evidence="2">Uncharacterized protein</fullName>
    </submittedName>
</protein>
<evidence type="ECO:0000313" key="2">
    <source>
        <dbReference type="EMBL" id="XBQ23266.1"/>
    </source>
</evidence>
<dbReference type="RefSeq" id="WP_293282750.1">
    <property type="nucleotide sequence ID" value="NZ_CP157804.1"/>
</dbReference>
<feature type="transmembrane region" description="Helical" evidence="1">
    <location>
        <begin position="32"/>
        <end position="52"/>
    </location>
</feature>
<proteinExistence type="predicted"/>
<organism evidence="2">
    <name type="scientific">Flagellimonas sp. MMG031</name>
    <dbReference type="NCBI Taxonomy" id="3158549"/>
    <lineage>
        <taxon>Bacteria</taxon>
        <taxon>Pseudomonadati</taxon>
        <taxon>Bacteroidota</taxon>
        <taxon>Flavobacteriia</taxon>
        <taxon>Flavobacteriales</taxon>
        <taxon>Flavobacteriaceae</taxon>
        <taxon>Flagellimonas</taxon>
    </lineage>
</organism>
<accession>A0AAU7MYG2</accession>
<gene>
    <name evidence="2" type="ORF">ABNE31_16870</name>
</gene>